<dbReference type="RefSeq" id="XP_030056050.1">
    <property type="nucleotide sequence ID" value="XM_030200190.1"/>
</dbReference>
<dbReference type="PANTHER" id="PTHR21553">
    <property type="entry name" value="ALMS1-RELATED"/>
    <property type="match status" value="1"/>
</dbReference>
<proteinExistence type="predicted"/>
<sequence length="1842" mass="208772">MHEEKMKRKVAKVGKLRLSPNEEALLLKEELNRRRKLRLQQVREQERFIALQIRQDVKQRREEQLQQLAEELKAEWQKAQAEKLRALERLYQTALKAVGEGHQQAKENEPDLKAIASQVATRKQKAEKRHRLALKELKHQKERELTEQTRHIKARQQALQAEKERAAKIASLPPPPPDPLLMIEEMKRIPTVKMCDVDSFSVTHYHLLEPYVDREMDTEQPDARLAADEESKRMDDLQKDDERERREQLEKARLRGNHALKMVHLAQDREKLLKELEQMQYVDLARRRQIVAQMPQQLFEPAYRRSEIKEDWQRELEFAFEDLYTEDRKVKGDMVLHLEPEPLPAPSVQIQDEDLDVSMEPDRVSDKQREAEDGRFEEITSDSVSAAKGPAQPPSNLVLKKLLSKIRTQKNHWMSKTEVETLSDTIESGSLPVGERQLDGNDAEQKGEKEYHAGTPPIDSPQLANSALVVGRSVLLHPQEQATRIRMAADKQKQLETIEQQKQQQLALLQQLELEKLSLEAEYLELQLQMQKNKEREMDDQVQMNMEPVLHQNEETEQKNETPSVSKNILKEEDHLQMIRNYQQHLLQQNRQHQQSIEEARNHLQEYQVFLKKRYPSISTISVDSSAMAASEYVNVKSTAGATLQTEASELFYSQVHSVTHEPSKLVQDQHKKAVDEARKQLLDYQTMLKRKYPSTSRKTLDSVITKETAHRNQESKIEVFLQGDAAEMLHSRTQSLNHKLSEHLEPVTSHSEKHTFLEKQSDMVDQPMSGISKELPAVFRFRPECFHKDLQSSGLSQSMPVGVSNVLSDTEVKQLPKSSEQTESVFTRVPLEVDNEQIGLYSPTKNVNESPAQKSSLNSPKEKVLKWVPEILESQECQAKSSNEQVPLQVSRDASLELSNSQPFLPSLGEQQLRLLSYDPFTGPGGDQEHQTQQSFSSVLEFRERFLSTEEIQAQQEQVKELQLQLDWQRVTLSSKQRLQDKLLLQKQSELKQRQQEVMEGFLRDQKAIQTSFPVDKSESQRNEQFSWLSSMLHTLESNVYEKADHCNRDESETVLGREQRWRLLKPPVTKTKQGLVLEPHELSTIPETESPKSGRSSAVGGKNATEGESFLSVMGDTDNDLSKISTSNKDQSTSTLTRDSSRLSWRERLMLYAGMSHDSGQCEDSVMVEGLPSYAADIGKGIMQYPDSQCRPKSQVVLSQSSVASAFSSQTCTQDAVSDNGSSTTISTGSILTNETLEPSPNNIESSCCHFDLQSWPASTIKEATNSLKLSPSSPAHSWQVPAFGVDFSYVDQQQCFRPLQPRLDFDLSSSSCEQSQKLGNFEDTGELSKDSLFSRKRQDISHESTDSDLQGNSNNLDSSSFGSIKSYGFASSAEGSSKESITHVSSGSFHQLQPETTLGEQNLMNDDSLAASGQFYEQSIENQNQVMDKGFVLLPTKEGEEVIAGNTENLPSLQSSVENLRSQNSSSFEEFGSFSELRYMQDTINDSVLSEHPVKGGLEFTKKGSCSFEELQVPIYDQAGGAQEEQNINKEMHIFVDKSECQPLDGQVSTLQTQCGLSEKTNVETLGTDSEPKIVQSRSLSETFGQPSAISSGASLQTSIPIWETESGHGIMEESELTLISLSDSTVTVPDLEHTNQEENRESKINILAHTTDDPEFRSSCRSEFLPLLLEVDDSIFSGQDSLTDQCSTVSQSSSQQFAVMQLDVPGSLQEAFLKRKINFIMRSCKRLEGIKKRGDTSGKIGTTNTPKNGTEESLLQRGHSPPGAGCQLKKVGEVKVCTPEDRKSVEVQMYQRTLRLYNQLNEVKTKKNEKARQESYAKNREKAKEFQKRTLQKLRAKK</sequence>
<evidence type="ECO:0000313" key="8">
    <source>
        <dbReference type="RefSeq" id="XP_030056050.1"/>
    </source>
</evidence>
<feature type="domain" description="ALMS motif" evidence="6">
    <location>
        <begin position="1711"/>
        <end position="1840"/>
    </location>
</feature>
<dbReference type="Proteomes" id="UP000515156">
    <property type="component" value="Chromosome 4"/>
</dbReference>
<name>A0A6P7XZ60_9AMPH</name>
<dbReference type="GO" id="GO:0005813">
    <property type="term" value="C:centrosome"/>
    <property type="evidence" value="ECO:0007669"/>
    <property type="project" value="UniProtKB-SubCell"/>
</dbReference>
<evidence type="ECO:0000256" key="2">
    <source>
        <dbReference type="ARBA" id="ARBA00022490"/>
    </source>
</evidence>
<keyword evidence="2" id="KW-0963">Cytoplasm</keyword>
<dbReference type="GO" id="GO:0005829">
    <property type="term" value="C:cytosol"/>
    <property type="evidence" value="ECO:0007669"/>
    <property type="project" value="TreeGrafter"/>
</dbReference>
<feature type="compositionally biased region" description="Basic and acidic residues" evidence="5">
    <location>
        <begin position="1809"/>
        <end position="1832"/>
    </location>
</feature>
<feature type="region of interest" description="Disordered" evidence="5">
    <location>
        <begin position="1809"/>
        <end position="1842"/>
    </location>
</feature>
<gene>
    <name evidence="8" type="primary">CEP295</name>
</gene>
<dbReference type="OrthoDB" id="6359887at2759"/>
<feature type="compositionally biased region" description="Polar residues" evidence="5">
    <location>
        <begin position="1743"/>
        <end position="1757"/>
    </location>
</feature>
<organism evidence="7 8">
    <name type="scientific">Microcaecilia unicolor</name>
    <dbReference type="NCBI Taxonomy" id="1415580"/>
    <lineage>
        <taxon>Eukaryota</taxon>
        <taxon>Metazoa</taxon>
        <taxon>Chordata</taxon>
        <taxon>Craniata</taxon>
        <taxon>Vertebrata</taxon>
        <taxon>Euteleostomi</taxon>
        <taxon>Amphibia</taxon>
        <taxon>Gymnophiona</taxon>
        <taxon>Siphonopidae</taxon>
        <taxon>Microcaecilia</taxon>
    </lineage>
</organism>
<dbReference type="GeneID" id="115468454"/>
<feature type="compositionally biased region" description="Basic and acidic residues" evidence="5">
    <location>
        <begin position="360"/>
        <end position="378"/>
    </location>
</feature>
<dbReference type="KEGG" id="muo:115468454"/>
<dbReference type="InParanoid" id="A0A6P7XZ60"/>
<dbReference type="PANTHER" id="PTHR21553:SF26">
    <property type="entry name" value="ALMS MOTIF DOMAIN-CONTAINING PROTEIN"/>
    <property type="match status" value="1"/>
</dbReference>
<feature type="region of interest" description="Disordered" evidence="5">
    <location>
        <begin position="1338"/>
        <end position="1359"/>
    </location>
</feature>
<evidence type="ECO:0000256" key="1">
    <source>
        <dbReference type="ARBA" id="ARBA00004300"/>
    </source>
</evidence>
<feature type="region of interest" description="Disordered" evidence="5">
    <location>
        <begin position="1084"/>
        <end position="1105"/>
    </location>
</feature>
<feature type="compositionally biased region" description="Basic and acidic residues" evidence="5">
    <location>
        <begin position="1338"/>
        <end position="1348"/>
    </location>
</feature>
<feature type="region of interest" description="Disordered" evidence="5">
    <location>
        <begin position="355"/>
        <end position="393"/>
    </location>
</feature>
<dbReference type="Pfam" id="PF15309">
    <property type="entry name" value="ALMS_motif"/>
    <property type="match status" value="1"/>
</dbReference>
<feature type="region of interest" description="Disordered" evidence="5">
    <location>
        <begin position="1736"/>
        <end position="1766"/>
    </location>
</feature>
<keyword evidence="7" id="KW-1185">Reference proteome</keyword>
<feature type="coiled-coil region" evidence="4">
    <location>
        <begin position="488"/>
        <end position="536"/>
    </location>
</feature>
<evidence type="ECO:0000256" key="4">
    <source>
        <dbReference type="SAM" id="Coils"/>
    </source>
</evidence>
<keyword evidence="3" id="KW-0206">Cytoskeleton</keyword>
<reference evidence="8" key="1">
    <citation type="submission" date="2025-08" db="UniProtKB">
        <authorList>
            <consortium name="RefSeq"/>
        </authorList>
    </citation>
    <scope>IDENTIFICATION</scope>
</reference>
<feature type="coiled-coil region" evidence="4">
    <location>
        <begin position="54"/>
        <end position="89"/>
    </location>
</feature>
<protein>
    <submittedName>
        <fullName evidence="8">Centrosomal protein of 295 kDa</fullName>
    </submittedName>
</protein>
<feature type="region of interest" description="Disordered" evidence="5">
    <location>
        <begin position="213"/>
        <end position="246"/>
    </location>
</feature>
<evidence type="ECO:0000313" key="7">
    <source>
        <dbReference type="Proteomes" id="UP000515156"/>
    </source>
</evidence>
<accession>A0A6P7XZ60</accession>
<feature type="compositionally biased region" description="Polar residues" evidence="5">
    <location>
        <begin position="1087"/>
        <end position="1098"/>
    </location>
</feature>
<dbReference type="GO" id="GO:0005814">
    <property type="term" value="C:centriole"/>
    <property type="evidence" value="ECO:0007669"/>
    <property type="project" value="TreeGrafter"/>
</dbReference>
<comment type="subcellular location">
    <subcellularLocation>
        <location evidence="1">Cytoplasm</location>
        <location evidence="1">Cytoskeleton</location>
        <location evidence="1">Microtubule organizing center</location>
        <location evidence="1">Centrosome</location>
    </subcellularLocation>
</comment>
<feature type="region of interest" description="Disordered" evidence="5">
    <location>
        <begin position="419"/>
        <end position="460"/>
    </location>
</feature>
<evidence type="ECO:0000256" key="3">
    <source>
        <dbReference type="ARBA" id="ARBA00023212"/>
    </source>
</evidence>
<feature type="compositionally biased region" description="Basic and acidic residues" evidence="5">
    <location>
        <begin position="436"/>
        <end position="452"/>
    </location>
</feature>
<feature type="compositionally biased region" description="Polar residues" evidence="5">
    <location>
        <begin position="1350"/>
        <end position="1359"/>
    </location>
</feature>
<evidence type="ECO:0000259" key="6">
    <source>
        <dbReference type="Pfam" id="PF15309"/>
    </source>
</evidence>
<evidence type="ECO:0000256" key="5">
    <source>
        <dbReference type="SAM" id="MobiDB-lite"/>
    </source>
</evidence>
<dbReference type="GO" id="GO:0046599">
    <property type="term" value="P:regulation of centriole replication"/>
    <property type="evidence" value="ECO:0007669"/>
    <property type="project" value="TreeGrafter"/>
</dbReference>
<dbReference type="CTD" id="85459"/>
<dbReference type="InterPro" id="IPR029299">
    <property type="entry name" value="ALMS_motif"/>
</dbReference>
<keyword evidence="4" id="KW-0175">Coiled coil</keyword>